<dbReference type="OrthoDB" id="5329176at2759"/>
<evidence type="ECO:0000256" key="3">
    <source>
        <dbReference type="ARBA" id="ARBA00022989"/>
    </source>
</evidence>
<feature type="domain" description="Rhodopsin" evidence="7">
    <location>
        <begin position="26"/>
        <end position="262"/>
    </location>
</feature>
<feature type="transmembrane region" description="Helical" evidence="6">
    <location>
        <begin position="163"/>
        <end position="190"/>
    </location>
</feature>
<dbReference type="PANTHER" id="PTHR33048:SF47">
    <property type="entry name" value="INTEGRAL MEMBRANE PROTEIN-RELATED"/>
    <property type="match status" value="1"/>
</dbReference>
<organism evidence="8 9">
    <name type="scientific">Polyplosphaeria fusca</name>
    <dbReference type="NCBI Taxonomy" id="682080"/>
    <lineage>
        <taxon>Eukaryota</taxon>
        <taxon>Fungi</taxon>
        <taxon>Dikarya</taxon>
        <taxon>Ascomycota</taxon>
        <taxon>Pezizomycotina</taxon>
        <taxon>Dothideomycetes</taxon>
        <taxon>Pleosporomycetidae</taxon>
        <taxon>Pleosporales</taxon>
        <taxon>Tetraplosphaeriaceae</taxon>
        <taxon>Polyplosphaeria</taxon>
    </lineage>
</organism>
<accession>A0A9P4QYW5</accession>
<feature type="transmembrane region" description="Helical" evidence="6">
    <location>
        <begin position="42"/>
        <end position="61"/>
    </location>
</feature>
<protein>
    <recommendedName>
        <fullName evidence="7">Rhodopsin domain-containing protein</fullName>
    </recommendedName>
</protein>
<sequence>MAYAMQIATYVVTYTMYPLALASGLVRVYCRVFITQNWGADDYFAVASMFGIAGQIVQWQIMMSLGCGAPEPNKCNYADPEGGLLRSLFAQEIYYYLVHWVIKSSFLVFYFRLSSQRNFRIAIWAGIALNTVMLIYNELISILQCDPVAAVLEPMKYPDAKCIERLIVFFTPAGFNVLVDIYILALPIPTIWRLQMPLRRKLAVLSVFSFGISGILVGLVRFHALVTLNELTNTAYNVGEMIVVACLEFSLAMISLNLPAMKCL</sequence>
<feature type="transmembrane region" description="Helical" evidence="6">
    <location>
        <begin position="242"/>
        <end position="260"/>
    </location>
</feature>
<evidence type="ECO:0000256" key="5">
    <source>
        <dbReference type="ARBA" id="ARBA00038359"/>
    </source>
</evidence>
<evidence type="ECO:0000313" key="9">
    <source>
        <dbReference type="Proteomes" id="UP000799444"/>
    </source>
</evidence>
<feature type="transmembrane region" description="Helical" evidence="6">
    <location>
        <begin position="123"/>
        <end position="143"/>
    </location>
</feature>
<comment type="subcellular location">
    <subcellularLocation>
        <location evidence="1">Membrane</location>
        <topology evidence="1">Multi-pass membrane protein</topology>
    </subcellularLocation>
</comment>
<dbReference type="Proteomes" id="UP000799444">
    <property type="component" value="Unassembled WGS sequence"/>
</dbReference>
<dbReference type="InterPro" id="IPR052337">
    <property type="entry name" value="SAT4-like"/>
</dbReference>
<feature type="transmembrane region" description="Helical" evidence="6">
    <location>
        <begin position="12"/>
        <end position="30"/>
    </location>
</feature>
<name>A0A9P4QYW5_9PLEO</name>
<keyword evidence="9" id="KW-1185">Reference proteome</keyword>
<evidence type="ECO:0000256" key="1">
    <source>
        <dbReference type="ARBA" id="ARBA00004141"/>
    </source>
</evidence>
<feature type="transmembrane region" description="Helical" evidence="6">
    <location>
        <begin position="202"/>
        <end position="222"/>
    </location>
</feature>
<evidence type="ECO:0000256" key="4">
    <source>
        <dbReference type="ARBA" id="ARBA00023136"/>
    </source>
</evidence>
<evidence type="ECO:0000259" key="7">
    <source>
        <dbReference type="Pfam" id="PF20684"/>
    </source>
</evidence>
<evidence type="ECO:0000256" key="2">
    <source>
        <dbReference type="ARBA" id="ARBA00022692"/>
    </source>
</evidence>
<feature type="non-terminal residue" evidence="8">
    <location>
        <position position="264"/>
    </location>
</feature>
<feature type="transmembrane region" description="Helical" evidence="6">
    <location>
        <begin position="93"/>
        <end position="111"/>
    </location>
</feature>
<comment type="caution">
    <text evidence="8">The sequence shown here is derived from an EMBL/GenBank/DDBJ whole genome shotgun (WGS) entry which is preliminary data.</text>
</comment>
<dbReference type="Pfam" id="PF20684">
    <property type="entry name" value="Fung_rhodopsin"/>
    <property type="match status" value="1"/>
</dbReference>
<dbReference type="GO" id="GO:0016020">
    <property type="term" value="C:membrane"/>
    <property type="evidence" value="ECO:0007669"/>
    <property type="project" value="UniProtKB-SubCell"/>
</dbReference>
<keyword evidence="2 6" id="KW-0812">Transmembrane</keyword>
<gene>
    <name evidence="8" type="ORF">EJ04DRAFT_401020</name>
</gene>
<proteinExistence type="inferred from homology"/>
<evidence type="ECO:0000256" key="6">
    <source>
        <dbReference type="SAM" id="Phobius"/>
    </source>
</evidence>
<dbReference type="PANTHER" id="PTHR33048">
    <property type="entry name" value="PTH11-LIKE INTEGRAL MEMBRANE PROTEIN (AFU_ORTHOLOGUE AFUA_5G11245)"/>
    <property type="match status" value="1"/>
</dbReference>
<reference evidence="8" key="1">
    <citation type="journal article" date="2020" name="Stud. Mycol.">
        <title>101 Dothideomycetes genomes: a test case for predicting lifestyles and emergence of pathogens.</title>
        <authorList>
            <person name="Haridas S."/>
            <person name="Albert R."/>
            <person name="Binder M."/>
            <person name="Bloem J."/>
            <person name="Labutti K."/>
            <person name="Salamov A."/>
            <person name="Andreopoulos B."/>
            <person name="Baker S."/>
            <person name="Barry K."/>
            <person name="Bills G."/>
            <person name="Bluhm B."/>
            <person name="Cannon C."/>
            <person name="Castanera R."/>
            <person name="Culley D."/>
            <person name="Daum C."/>
            <person name="Ezra D."/>
            <person name="Gonzalez J."/>
            <person name="Henrissat B."/>
            <person name="Kuo A."/>
            <person name="Liang C."/>
            <person name="Lipzen A."/>
            <person name="Lutzoni F."/>
            <person name="Magnuson J."/>
            <person name="Mondo S."/>
            <person name="Nolan M."/>
            <person name="Ohm R."/>
            <person name="Pangilinan J."/>
            <person name="Park H.-J."/>
            <person name="Ramirez L."/>
            <person name="Alfaro M."/>
            <person name="Sun H."/>
            <person name="Tritt A."/>
            <person name="Yoshinaga Y."/>
            <person name="Zwiers L.-H."/>
            <person name="Turgeon B."/>
            <person name="Goodwin S."/>
            <person name="Spatafora J."/>
            <person name="Crous P."/>
            <person name="Grigoriev I."/>
        </authorList>
    </citation>
    <scope>NUCLEOTIDE SEQUENCE</scope>
    <source>
        <strain evidence="8">CBS 125425</strain>
    </source>
</reference>
<dbReference type="EMBL" id="ML996128">
    <property type="protein sequence ID" value="KAF2736157.1"/>
    <property type="molecule type" value="Genomic_DNA"/>
</dbReference>
<dbReference type="InterPro" id="IPR049326">
    <property type="entry name" value="Rhodopsin_dom_fungi"/>
</dbReference>
<comment type="similarity">
    <text evidence="5">Belongs to the SAT4 family.</text>
</comment>
<keyword evidence="3 6" id="KW-1133">Transmembrane helix</keyword>
<evidence type="ECO:0000313" key="8">
    <source>
        <dbReference type="EMBL" id="KAF2736157.1"/>
    </source>
</evidence>
<keyword evidence="4 6" id="KW-0472">Membrane</keyword>
<dbReference type="AlphaFoldDB" id="A0A9P4QYW5"/>